<evidence type="ECO:0000313" key="2">
    <source>
        <dbReference type="Proteomes" id="UP001056425"/>
    </source>
</evidence>
<organism evidence="1 2">
    <name type="scientific">Thermococcus argininiproducens</name>
    <dbReference type="NCBI Taxonomy" id="2866384"/>
    <lineage>
        <taxon>Archaea</taxon>
        <taxon>Methanobacteriati</taxon>
        <taxon>Methanobacteriota</taxon>
        <taxon>Thermococci</taxon>
        <taxon>Thermococcales</taxon>
        <taxon>Thermococcaceae</taxon>
        <taxon>Thermococcus</taxon>
    </lineage>
</organism>
<dbReference type="Proteomes" id="UP001056425">
    <property type="component" value="Chromosome"/>
</dbReference>
<dbReference type="KEGG" id="thei:K1720_00310"/>
<keyword evidence="2" id="KW-1185">Reference proteome</keyword>
<reference evidence="1 2" key="1">
    <citation type="submission" date="2021-08" db="EMBL/GenBank/DDBJ databases">
        <title>Thermococcus onnuriiensis IOH2.</title>
        <authorList>
            <person name="Park Y.-J."/>
        </authorList>
    </citation>
    <scope>NUCLEOTIDE SEQUENCE [LARGE SCALE GENOMIC DNA]</scope>
    <source>
        <strain evidence="1 2">IOH2</strain>
    </source>
</reference>
<evidence type="ECO:0000313" key="1">
    <source>
        <dbReference type="EMBL" id="USG99970.1"/>
    </source>
</evidence>
<dbReference type="GeneID" id="72776739"/>
<protein>
    <submittedName>
        <fullName evidence="1">Uncharacterized protein</fullName>
    </submittedName>
</protein>
<sequence>MELRDYLMPGEYIVSVVDGHYEMNSEKYNRIAITNKRILIYNEKPKLGILRGGKGDIKSVRSWHFGTIDHVEINLKERVPLAMVFKHQPAVWIRLKNRESVLIWISKWDALNDFNKLQSAFESAAKKIEEVKFLERYKYYF</sequence>
<proteinExistence type="predicted"/>
<gene>
    <name evidence="1" type="ORF">K1720_00310</name>
</gene>
<dbReference type="AlphaFoldDB" id="A0A9E7M9T9"/>
<dbReference type="EMBL" id="CP080572">
    <property type="protein sequence ID" value="USG99970.1"/>
    <property type="molecule type" value="Genomic_DNA"/>
</dbReference>
<dbReference type="RefSeq" id="WP_251949237.1">
    <property type="nucleotide sequence ID" value="NZ_CP080572.1"/>
</dbReference>
<name>A0A9E7M9T9_9EURY</name>
<accession>A0A9E7M9T9</accession>